<proteinExistence type="predicted"/>
<feature type="signal peptide" evidence="1">
    <location>
        <begin position="1"/>
        <end position="21"/>
    </location>
</feature>
<feature type="chain" id="PRO_5007285668" evidence="1">
    <location>
        <begin position="22"/>
        <end position="198"/>
    </location>
</feature>
<sequence>MKGMRLLAVILLSAHFAMLECKWNMAQKPYGIKKFLNTSFPIWTLYTTQGAKPRCEVDVVKYITKNSIAYHHFFYEGGQRRSIIMEGAFDKNRKSRIIVRPKDGRLATVNEIVYLNGKCMCSVIRITIPLLPNRHLYDLRVWNRFVASKDIADCIRKFNKLEPRGHSIYNTSCKNIIRTPSSVQQLQLPNPSAPRQKL</sequence>
<dbReference type="AlphaFoldDB" id="A0A131YQA4"/>
<dbReference type="EMBL" id="GEDV01007123">
    <property type="protein sequence ID" value="JAP81434.1"/>
    <property type="molecule type" value="Transcribed_RNA"/>
</dbReference>
<keyword evidence="1" id="KW-0732">Signal</keyword>
<name>A0A131YQA4_RHIAP</name>
<reference evidence="2" key="1">
    <citation type="journal article" date="2016" name="Ticks Tick Borne Dis.">
        <title>De novo assembly and annotation of the salivary gland transcriptome of Rhipicephalus appendiculatus male and female ticks during blood feeding.</title>
        <authorList>
            <person name="de Castro M.H."/>
            <person name="de Klerk D."/>
            <person name="Pienaar R."/>
            <person name="Latif A.A."/>
            <person name="Rees D.J."/>
            <person name="Mans B.J."/>
        </authorList>
    </citation>
    <scope>NUCLEOTIDE SEQUENCE</scope>
    <source>
        <tissue evidence="2">Salivary glands</tissue>
    </source>
</reference>
<accession>A0A131YQA4</accession>
<protein>
    <submittedName>
        <fullName evidence="2">Lipocalin</fullName>
    </submittedName>
</protein>
<evidence type="ECO:0000313" key="2">
    <source>
        <dbReference type="EMBL" id="JAP81434.1"/>
    </source>
</evidence>
<evidence type="ECO:0000256" key="1">
    <source>
        <dbReference type="SAM" id="SignalP"/>
    </source>
</evidence>
<organism evidence="2">
    <name type="scientific">Rhipicephalus appendiculatus</name>
    <name type="common">Brown ear tick</name>
    <dbReference type="NCBI Taxonomy" id="34631"/>
    <lineage>
        <taxon>Eukaryota</taxon>
        <taxon>Metazoa</taxon>
        <taxon>Ecdysozoa</taxon>
        <taxon>Arthropoda</taxon>
        <taxon>Chelicerata</taxon>
        <taxon>Arachnida</taxon>
        <taxon>Acari</taxon>
        <taxon>Parasitiformes</taxon>
        <taxon>Ixodida</taxon>
        <taxon>Ixodoidea</taxon>
        <taxon>Ixodidae</taxon>
        <taxon>Rhipicephalinae</taxon>
        <taxon>Rhipicephalus</taxon>
        <taxon>Rhipicephalus</taxon>
    </lineage>
</organism>